<dbReference type="PROSITE" id="PS50005">
    <property type="entry name" value="TPR"/>
    <property type="match status" value="5"/>
</dbReference>
<feature type="repeat" description="TPR" evidence="4">
    <location>
        <begin position="127"/>
        <end position="160"/>
    </location>
</feature>
<feature type="compositionally biased region" description="Polar residues" evidence="5">
    <location>
        <begin position="271"/>
        <end position="283"/>
    </location>
</feature>
<keyword evidence="2 4" id="KW-0802">TPR repeat</keyword>
<dbReference type="GO" id="GO:0007091">
    <property type="term" value="P:metaphase/anaphase transition of mitotic cell cycle"/>
    <property type="evidence" value="ECO:0007669"/>
    <property type="project" value="TreeGrafter"/>
</dbReference>
<feature type="compositionally biased region" description="Polar residues" evidence="5">
    <location>
        <begin position="397"/>
        <end position="411"/>
    </location>
</feature>
<comment type="caution">
    <text evidence="6">The sequence shown here is derived from an EMBL/GenBank/DDBJ whole genome shotgun (WGS) entry which is preliminary data.</text>
</comment>
<protein>
    <submittedName>
        <fullName evidence="6">Uncharacterized protein</fullName>
    </submittedName>
</protein>
<feature type="repeat" description="TPR" evidence="4">
    <location>
        <begin position="632"/>
        <end position="665"/>
    </location>
</feature>
<feature type="compositionally biased region" description="Polar residues" evidence="5">
    <location>
        <begin position="231"/>
        <end position="242"/>
    </location>
</feature>
<dbReference type="Pfam" id="PF13432">
    <property type="entry name" value="TPR_16"/>
    <property type="match status" value="1"/>
</dbReference>
<evidence type="ECO:0000256" key="2">
    <source>
        <dbReference type="ARBA" id="ARBA00022803"/>
    </source>
</evidence>
<dbReference type="PANTHER" id="PTHR12558">
    <property type="entry name" value="CELL DIVISION CYCLE 16,23,27"/>
    <property type="match status" value="1"/>
</dbReference>
<comment type="similarity">
    <text evidence="3">Belongs to the APC3/CDC27 family.</text>
</comment>
<dbReference type="InterPro" id="IPR011990">
    <property type="entry name" value="TPR-like_helical_dom_sf"/>
</dbReference>
<feature type="repeat" description="TPR" evidence="4">
    <location>
        <begin position="768"/>
        <end position="801"/>
    </location>
</feature>
<dbReference type="PANTHER" id="PTHR12558:SF13">
    <property type="entry name" value="CELL DIVISION CYCLE PROTEIN 27 HOMOLOG"/>
    <property type="match status" value="1"/>
</dbReference>
<dbReference type="AlphaFoldDB" id="A0A086T1K3"/>
<dbReference type="Pfam" id="PF13181">
    <property type="entry name" value="TPR_8"/>
    <property type="match status" value="1"/>
</dbReference>
<feature type="region of interest" description="Disordered" evidence="5">
    <location>
        <begin position="217"/>
        <end position="242"/>
    </location>
</feature>
<keyword evidence="7" id="KW-1185">Reference proteome</keyword>
<dbReference type="OrthoDB" id="329563at2759"/>
<feature type="compositionally biased region" description="Basic and acidic residues" evidence="5">
    <location>
        <begin position="332"/>
        <end position="341"/>
    </location>
</feature>
<keyword evidence="1" id="KW-0677">Repeat</keyword>
<dbReference type="Pfam" id="PF12895">
    <property type="entry name" value="ANAPC3"/>
    <property type="match status" value="1"/>
</dbReference>
<evidence type="ECO:0000313" key="6">
    <source>
        <dbReference type="EMBL" id="KFH43235.1"/>
    </source>
</evidence>
<name>A0A086T1K3_HAPC1</name>
<evidence type="ECO:0000256" key="5">
    <source>
        <dbReference type="SAM" id="MobiDB-lite"/>
    </source>
</evidence>
<reference evidence="7" key="1">
    <citation type="journal article" date="2014" name="Genome Announc.">
        <title>Genome sequence and annotation of Acremonium chrysogenum, producer of the beta-lactam antibiotic cephalosporin C.</title>
        <authorList>
            <person name="Terfehr D."/>
            <person name="Dahlmann T.A."/>
            <person name="Specht T."/>
            <person name="Zadra I."/>
            <person name="Kuernsteiner H."/>
            <person name="Kueck U."/>
        </authorList>
    </citation>
    <scope>NUCLEOTIDE SEQUENCE [LARGE SCALE GENOMIC DNA]</scope>
    <source>
        <strain evidence="7">ATCC 11550 / CBS 779.69 / DSM 880 / IAM 14645 / JCM 23072 / IMI 49137</strain>
    </source>
</reference>
<dbReference type="GO" id="GO:0051301">
    <property type="term" value="P:cell division"/>
    <property type="evidence" value="ECO:0007669"/>
    <property type="project" value="TreeGrafter"/>
</dbReference>
<dbReference type="GO" id="GO:0031145">
    <property type="term" value="P:anaphase-promoting complex-dependent catabolic process"/>
    <property type="evidence" value="ECO:0007669"/>
    <property type="project" value="TreeGrafter"/>
</dbReference>
<dbReference type="EMBL" id="JPKY01000074">
    <property type="protein sequence ID" value="KFH43235.1"/>
    <property type="molecule type" value="Genomic_DNA"/>
</dbReference>
<dbReference type="InterPro" id="IPR019734">
    <property type="entry name" value="TPR_rpt"/>
</dbReference>
<accession>A0A086T1K3</accession>
<dbReference type="Pfam" id="PF07719">
    <property type="entry name" value="TPR_2"/>
    <property type="match status" value="1"/>
</dbReference>
<feature type="repeat" description="TPR" evidence="4">
    <location>
        <begin position="666"/>
        <end position="699"/>
    </location>
</feature>
<dbReference type="SUPFAM" id="SSF48452">
    <property type="entry name" value="TPR-like"/>
    <property type="match status" value="3"/>
</dbReference>
<proteinExistence type="inferred from homology"/>
<dbReference type="Gene3D" id="1.25.40.10">
    <property type="entry name" value="Tetratricopeptide repeat domain"/>
    <property type="match status" value="4"/>
</dbReference>
<gene>
    <name evidence="6" type="ORF">ACRE_060360</name>
</gene>
<feature type="compositionally biased region" description="Low complexity" evidence="5">
    <location>
        <begin position="433"/>
        <end position="450"/>
    </location>
</feature>
<evidence type="ECO:0000256" key="4">
    <source>
        <dbReference type="PROSITE-ProRule" id="PRU00339"/>
    </source>
</evidence>
<dbReference type="Proteomes" id="UP000029964">
    <property type="component" value="Unassembled WGS sequence"/>
</dbReference>
<organism evidence="6 7">
    <name type="scientific">Hapsidospora chrysogenum (strain ATCC 11550 / CBS 779.69 / DSM 880 / IAM 14645 / JCM 23072 / IMI 49137)</name>
    <name type="common">Acremonium chrysogenum</name>
    <dbReference type="NCBI Taxonomy" id="857340"/>
    <lineage>
        <taxon>Eukaryota</taxon>
        <taxon>Fungi</taxon>
        <taxon>Dikarya</taxon>
        <taxon>Ascomycota</taxon>
        <taxon>Pezizomycotina</taxon>
        <taxon>Sordariomycetes</taxon>
        <taxon>Hypocreomycetidae</taxon>
        <taxon>Hypocreales</taxon>
        <taxon>Bionectriaceae</taxon>
        <taxon>Hapsidospora</taxon>
    </lineage>
</organism>
<dbReference type="HOGENOM" id="CLU_008850_2_0_1"/>
<dbReference type="SMART" id="SM00028">
    <property type="entry name" value="TPR"/>
    <property type="match status" value="7"/>
</dbReference>
<dbReference type="InterPro" id="IPR013105">
    <property type="entry name" value="TPR_2"/>
</dbReference>
<dbReference type="GO" id="GO:0005737">
    <property type="term" value="C:cytoplasm"/>
    <property type="evidence" value="ECO:0007669"/>
    <property type="project" value="TreeGrafter"/>
</dbReference>
<dbReference type="GO" id="GO:0016567">
    <property type="term" value="P:protein ubiquitination"/>
    <property type="evidence" value="ECO:0007669"/>
    <property type="project" value="TreeGrafter"/>
</dbReference>
<evidence type="ECO:0000256" key="3">
    <source>
        <dbReference type="ARBA" id="ARBA00038210"/>
    </source>
</evidence>
<evidence type="ECO:0000256" key="1">
    <source>
        <dbReference type="ARBA" id="ARBA00022737"/>
    </source>
</evidence>
<dbReference type="STRING" id="857340.A0A086T1K3"/>
<evidence type="ECO:0000313" key="7">
    <source>
        <dbReference type="Proteomes" id="UP000029964"/>
    </source>
</evidence>
<feature type="repeat" description="TPR" evidence="4">
    <location>
        <begin position="598"/>
        <end position="631"/>
    </location>
</feature>
<sequence length="824" mass="90426">MAPNPMTVSGLLRQTVHYHLDNASYENALFFAERFAAQDPKSSEAAYLVATSHIRLRDFRSAYDVSKPAGFRGVHLGCTWVFAQACLALERHKDGISALEKSKALWSQKSCVGRHSPTSRTASPDASALLCLLGKLYRGYDDKKKAIGCFEEALKLNPFMWDAFLILCDMGVTVRVPNIFKLSEQVLQGFDQETAPLSVDPKENSMSGILEVSKKPSTRHAAAEWGPDPFATSSSSTDAPTQDTDMLAEVASHNDFMSKIQAARLRLANSANTASSMGGSETPTGGVAGETAVSRPSQEPPHAPARKARPAQVVESGLEGPPRMNYRLGTRRTRDKEKDDATQAIVDVVYQELDSSGGAAEKQRPTVPAADRKRTVSGYPVSRSTNADDSGTRRSARLNTFKPSSKANAGASSIGAPAGRELKKARPQISRIVRPGSSGSNVGRVVSGNRKPVECSAVDQGDTSKSRENIHQSSVARTTEPGIIKVEEALRWILDLMKKLGSGYYHLSRFQCDDSLQALSSLPAAHQGTSWVLALMGRAHFEQAAYPEAEKFFRKIRVQAPSRLEDMEVYSTILWHLKRETDLAFLAHELIDTAWLSPQAWCALGNSWSLARDPEQALRCFKRATQLDPKFAYAFTLQGHEHVANEEYDKALTAYRQAIAADRRHYNAYYGIGKVQQRLGVYDKAFAHFQAASTINPNNAVLICCIGEVLEKQKQIVPALQAYTKAAELAPRAAQTRYMKARGLLAVGQIEAAHKELMILKDLAPDEGTVHFLLGTLYRTVNDKQAAVRHYTIALALDPKAGPKIKCAIESFEDDQPMEDSMIE</sequence>
<feature type="region of interest" description="Disordered" evidence="5">
    <location>
        <begin position="355"/>
        <end position="476"/>
    </location>
</feature>
<dbReference type="GO" id="GO:0005680">
    <property type="term" value="C:anaphase-promoting complex"/>
    <property type="evidence" value="ECO:0007669"/>
    <property type="project" value="TreeGrafter"/>
</dbReference>
<feature type="region of interest" description="Disordered" evidence="5">
    <location>
        <begin position="271"/>
        <end position="342"/>
    </location>
</feature>